<evidence type="ECO:0000313" key="2">
    <source>
        <dbReference type="Proteomes" id="UP000821865"/>
    </source>
</evidence>
<name>A0ACB8CZS3_DERSI</name>
<protein>
    <submittedName>
        <fullName evidence="1">Uncharacterized protein</fullName>
    </submittedName>
</protein>
<organism evidence="1 2">
    <name type="scientific">Dermacentor silvarum</name>
    <name type="common">Tick</name>
    <dbReference type="NCBI Taxonomy" id="543639"/>
    <lineage>
        <taxon>Eukaryota</taxon>
        <taxon>Metazoa</taxon>
        <taxon>Ecdysozoa</taxon>
        <taxon>Arthropoda</taxon>
        <taxon>Chelicerata</taxon>
        <taxon>Arachnida</taxon>
        <taxon>Acari</taxon>
        <taxon>Parasitiformes</taxon>
        <taxon>Ixodida</taxon>
        <taxon>Ixodoidea</taxon>
        <taxon>Ixodidae</taxon>
        <taxon>Rhipicephalinae</taxon>
        <taxon>Dermacentor</taxon>
    </lineage>
</organism>
<evidence type="ECO:0000313" key="1">
    <source>
        <dbReference type="EMBL" id="KAH7954815.1"/>
    </source>
</evidence>
<sequence length="259" mass="29116">MHAILLSLKCQDTEDEVKSLRYLAGQLLQVLGDNQVSSLVDEWLMLKCDDIGAAPSLEKRIDDYWAKIFCLKSSMGEPKYPLPAMLFKALLSLLHGNADCEKGFSDNKHLLEGRSSLSLASIKGMRHIKSYLQRYGVHVTKVPLSLELVRSLKQARNKYILKMDAEESSSKRKQPTNEGEASCQDKRAEEKKMLKKQVVASREFLTSAEELISTGMKHKDMAKVQSGHVLLTKGNSSLELALAKLLEVEKQIMCKKVKH</sequence>
<comment type="caution">
    <text evidence="1">The sequence shown here is derived from an EMBL/GenBank/DDBJ whole genome shotgun (WGS) entry which is preliminary data.</text>
</comment>
<dbReference type="Proteomes" id="UP000821865">
    <property type="component" value="Chromosome 4"/>
</dbReference>
<proteinExistence type="predicted"/>
<gene>
    <name evidence="1" type="ORF">HPB49_021938</name>
</gene>
<keyword evidence="2" id="KW-1185">Reference proteome</keyword>
<accession>A0ACB8CZS3</accession>
<dbReference type="EMBL" id="CM023473">
    <property type="protein sequence ID" value="KAH7954815.1"/>
    <property type="molecule type" value="Genomic_DNA"/>
</dbReference>
<reference evidence="1" key="1">
    <citation type="submission" date="2020-05" db="EMBL/GenBank/DDBJ databases">
        <title>Large-scale comparative analyses of tick genomes elucidate their genetic diversity and vector capacities.</title>
        <authorList>
            <person name="Jia N."/>
            <person name="Wang J."/>
            <person name="Shi W."/>
            <person name="Du L."/>
            <person name="Sun Y."/>
            <person name="Zhan W."/>
            <person name="Jiang J."/>
            <person name="Wang Q."/>
            <person name="Zhang B."/>
            <person name="Ji P."/>
            <person name="Sakyi L.B."/>
            <person name="Cui X."/>
            <person name="Yuan T."/>
            <person name="Jiang B."/>
            <person name="Yang W."/>
            <person name="Lam T.T.-Y."/>
            <person name="Chang Q."/>
            <person name="Ding S."/>
            <person name="Wang X."/>
            <person name="Zhu J."/>
            <person name="Ruan X."/>
            <person name="Zhao L."/>
            <person name="Wei J."/>
            <person name="Que T."/>
            <person name="Du C."/>
            <person name="Cheng J."/>
            <person name="Dai P."/>
            <person name="Han X."/>
            <person name="Huang E."/>
            <person name="Gao Y."/>
            <person name="Liu J."/>
            <person name="Shao H."/>
            <person name="Ye R."/>
            <person name="Li L."/>
            <person name="Wei W."/>
            <person name="Wang X."/>
            <person name="Wang C."/>
            <person name="Yang T."/>
            <person name="Huo Q."/>
            <person name="Li W."/>
            <person name="Guo W."/>
            <person name="Chen H."/>
            <person name="Zhou L."/>
            <person name="Ni X."/>
            <person name="Tian J."/>
            <person name="Zhou Y."/>
            <person name="Sheng Y."/>
            <person name="Liu T."/>
            <person name="Pan Y."/>
            <person name="Xia L."/>
            <person name="Li J."/>
            <person name="Zhao F."/>
            <person name="Cao W."/>
        </authorList>
    </citation>
    <scope>NUCLEOTIDE SEQUENCE</scope>
    <source>
        <strain evidence="1">Dsil-2018</strain>
    </source>
</reference>